<accession>A0AA49GTT1</accession>
<dbReference type="FunFam" id="3.30.565.10:FF:000006">
    <property type="entry name" value="Sensor histidine kinase WalK"/>
    <property type="match status" value="1"/>
</dbReference>
<keyword evidence="3" id="KW-0597">Phosphoprotein</keyword>
<organism evidence="8">
    <name type="scientific">Roseihalotalea indica</name>
    <dbReference type="NCBI Taxonomy" id="2867963"/>
    <lineage>
        <taxon>Bacteria</taxon>
        <taxon>Pseudomonadati</taxon>
        <taxon>Bacteroidota</taxon>
        <taxon>Cytophagia</taxon>
        <taxon>Cytophagales</taxon>
        <taxon>Catalimonadaceae</taxon>
        <taxon>Roseihalotalea</taxon>
    </lineage>
</organism>
<dbReference type="InterPro" id="IPR003661">
    <property type="entry name" value="HisK_dim/P_dom"/>
</dbReference>
<feature type="transmembrane region" description="Helical" evidence="6">
    <location>
        <begin position="119"/>
        <end position="143"/>
    </location>
</feature>
<evidence type="ECO:0000256" key="6">
    <source>
        <dbReference type="SAM" id="Phobius"/>
    </source>
</evidence>
<gene>
    <name evidence="8" type="ORF">K4G66_08370</name>
</gene>
<keyword evidence="8" id="KW-0067">ATP-binding</keyword>
<dbReference type="GO" id="GO:0000155">
    <property type="term" value="F:phosphorelay sensor kinase activity"/>
    <property type="evidence" value="ECO:0007669"/>
    <property type="project" value="InterPro"/>
</dbReference>
<dbReference type="SUPFAM" id="SSF55874">
    <property type="entry name" value="ATPase domain of HSP90 chaperone/DNA topoisomerase II/histidine kinase"/>
    <property type="match status" value="1"/>
</dbReference>
<dbReference type="PRINTS" id="PR00344">
    <property type="entry name" value="BCTRLSENSOR"/>
</dbReference>
<feature type="transmembrane region" description="Helical" evidence="6">
    <location>
        <begin position="260"/>
        <end position="279"/>
    </location>
</feature>
<evidence type="ECO:0000256" key="4">
    <source>
        <dbReference type="ARBA" id="ARBA00022679"/>
    </source>
</evidence>
<dbReference type="SUPFAM" id="SSF47384">
    <property type="entry name" value="Homodimeric domain of signal transducing histidine kinase"/>
    <property type="match status" value="1"/>
</dbReference>
<sequence>METPIPLYSSLRRWSYILVGIVIVVAILVLLGWSVNLDLLKRVLPGVVAMNPLTATLFLFSGSAFFLLSSARTSYHITGYILITLVVLAALTKLIEYALGVEGGIDTILFSRQLEADRIGNISNSMAINTAFCYLLFGCALWLAHRPTQWEQNLAIYFALGNLFIVLLSIIGYIYVVDFFYAILAQVPMALHTAINFLLLSLALLFAYPNRGVISDLVSPLAGGVLARRLIPPIFLIPIMLGAIILLGEWQKFYGLDFGIAFFCLGVILLFLPIVWRAVNLLNHFDAAREKADTALREANQGLATRSAQLEATNHELESFSYSVSHDLRAPLRAISGYSELFQEDYETQLDDSGKQMLKTINSNAEKMGRLIDDLLRFSKIGRSGLKPIPLDMEKLANDTFQELTMANQQPIAIDIQPMPMARGDYTLIALLYQNLISNAIKYSSKKKHPQIQIGVNIQEGMVIYFVKDNGAGFDMRHYNKLFGVFHRLHKGTDFEGTGVGLAIAHKIVLAHDGKIWAEGMEGEGATFYFTLKKPSSAPLSPENP</sequence>
<feature type="transmembrane region" description="Helical" evidence="6">
    <location>
        <begin position="80"/>
        <end position="99"/>
    </location>
</feature>
<dbReference type="InterPro" id="IPR036097">
    <property type="entry name" value="HisK_dim/P_sf"/>
</dbReference>
<keyword evidence="6" id="KW-1133">Transmembrane helix</keyword>
<dbReference type="EMBL" id="CP120682">
    <property type="protein sequence ID" value="WKN38716.1"/>
    <property type="molecule type" value="Genomic_DNA"/>
</dbReference>
<comment type="catalytic activity">
    <reaction evidence="1">
        <text>ATP + protein L-histidine = ADP + protein N-phospho-L-histidine.</text>
        <dbReference type="EC" id="2.7.13.3"/>
    </reaction>
</comment>
<dbReference type="GO" id="GO:0000156">
    <property type="term" value="F:phosphorelay response regulator activity"/>
    <property type="evidence" value="ECO:0007669"/>
    <property type="project" value="TreeGrafter"/>
</dbReference>
<dbReference type="Gene3D" id="1.10.287.130">
    <property type="match status" value="1"/>
</dbReference>
<keyword evidence="6" id="KW-0812">Transmembrane</keyword>
<protein>
    <recommendedName>
        <fullName evidence="2">histidine kinase</fullName>
        <ecNumber evidence="2">2.7.13.3</ecNumber>
    </recommendedName>
</protein>
<dbReference type="GO" id="GO:0030295">
    <property type="term" value="F:protein kinase activator activity"/>
    <property type="evidence" value="ECO:0007669"/>
    <property type="project" value="TreeGrafter"/>
</dbReference>
<dbReference type="InterPro" id="IPR050351">
    <property type="entry name" value="BphY/WalK/GraS-like"/>
</dbReference>
<evidence type="ECO:0000256" key="2">
    <source>
        <dbReference type="ARBA" id="ARBA00012438"/>
    </source>
</evidence>
<proteinExistence type="predicted"/>
<dbReference type="SMART" id="SM00388">
    <property type="entry name" value="HisKA"/>
    <property type="match status" value="1"/>
</dbReference>
<feature type="domain" description="Histidine kinase" evidence="7">
    <location>
        <begin position="323"/>
        <end position="536"/>
    </location>
</feature>
<dbReference type="PROSITE" id="PS50109">
    <property type="entry name" value="HIS_KIN"/>
    <property type="match status" value="1"/>
</dbReference>
<feature type="transmembrane region" description="Helical" evidence="6">
    <location>
        <begin position="155"/>
        <end position="177"/>
    </location>
</feature>
<reference evidence="8" key="1">
    <citation type="journal article" date="2023" name="Comput. Struct. Biotechnol. J.">
        <title>Discovery of a novel marine Bacteroidetes with a rich repertoire of carbohydrate-active enzymes.</title>
        <authorList>
            <person name="Chen B."/>
            <person name="Liu G."/>
            <person name="Chen Q."/>
            <person name="Wang H."/>
            <person name="Liu L."/>
            <person name="Tang K."/>
        </authorList>
    </citation>
    <scope>NUCLEOTIDE SEQUENCE</scope>
    <source>
        <strain evidence="8">TK19036</strain>
    </source>
</reference>
<dbReference type="InterPro" id="IPR004358">
    <property type="entry name" value="Sig_transdc_His_kin-like_C"/>
</dbReference>
<name>A0AA49GTT1_9BACT</name>
<dbReference type="SMART" id="SM00387">
    <property type="entry name" value="HATPase_c"/>
    <property type="match status" value="1"/>
</dbReference>
<feature type="transmembrane region" description="Helical" evidence="6">
    <location>
        <begin position="230"/>
        <end position="248"/>
    </location>
</feature>
<keyword evidence="4" id="KW-0808">Transferase</keyword>
<evidence type="ECO:0000259" key="7">
    <source>
        <dbReference type="PROSITE" id="PS50109"/>
    </source>
</evidence>
<evidence type="ECO:0000256" key="3">
    <source>
        <dbReference type="ARBA" id="ARBA00022553"/>
    </source>
</evidence>
<dbReference type="CDD" id="cd00082">
    <property type="entry name" value="HisKA"/>
    <property type="match status" value="1"/>
</dbReference>
<dbReference type="Pfam" id="PF00512">
    <property type="entry name" value="HisKA"/>
    <property type="match status" value="1"/>
</dbReference>
<dbReference type="InterPro" id="IPR036890">
    <property type="entry name" value="HATPase_C_sf"/>
</dbReference>
<dbReference type="Gene3D" id="3.30.565.10">
    <property type="entry name" value="Histidine kinase-like ATPase, C-terminal domain"/>
    <property type="match status" value="1"/>
</dbReference>
<dbReference type="PANTHER" id="PTHR42878:SF15">
    <property type="entry name" value="BACTERIOPHYTOCHROME"/>
    <property type="match status" value="1"/>
</dbReference>
<feature type="transmembrane region" description="Helical" evidence="6">
    <location>
        <begin position="47"/>
        <end position="68"/>
    </location>
</feature>
<dbReference type="InterPro" id="IPR003594">
    <property type="entry name" value="HATPase_dom"/>
</dbReference>
<evidence type="ECO:0000313" key="8">
    <source>
        <dbReference type="EMBL" id="WKN38716.1"/>
    </source>
</evidence>
<dbReference type="EC" id="2.7.13.3" evidence="2"/>
<dbReference type="GO" id="GO:0007234">
    <property type="term" value="P:osmosensory signaling via phosphorelay pathway"/>
    <property type="evidence" value="ECO:0007669"/>
    <property type="project" value="TreeGrafter"/>
</dbReference>
<dbReference type="Pfam" id="PF02518">
    <property type="entry name" value="HATPase_c"/>
    <property type="match status" value="1"/>
</dbReference>
<dbReference type="PANTHER" id="PTHR42878">
    <property type="entry name" value="TWO-COMPONENT HISTIDINE KINASE"/>
    <property type="match status" value="1"/>
</dbReference>
<keyword evidence="8" id="KW-0547">Nucleotide-binding</keyword>
<feature type="transmembrane region" description="Helical" evidence="6">
    <location>
        <begin position="14"/>
        <end position="35"/>
    </location>
</feature>
<feature type="transmembrane region" description="Helical" evidence="6">
    <location>
        <begin position="189"/>
        <end position="209"/>
    </location>
</feature>
<evidence type="ECO:0000256" key="1">
    <source>
        <dbReference type="ARBA" id="ARBA00000085"/>
    </source>
</evidence>
<evidence type="ECO:0000256" key="5">
    <source>
        <dbReference type="ARBA" id="ARBA00022777"/>
    </source>
</evidence>
<dbReference type="AlphaFoldDB" id="A0AA49GTT1"/>
<keyword evidence="6" id="KW-0472">Membrane</keyword>
<dbReference type="InterPro" id="IPR005467">
    <property type="entry name" value="His_kinase_dom"/>
</dbReference>
<reference evidence="8" key="2">
    <citation type="journal article" date="2024" name="Antonie Van Leeuwenhoek">
        <title>Roseihalotalea indica gen. nov., sp. nov., a halophilic Bacteroidetes from mesopelagic Southwest Indian Ocean with higher carbohydrate metabolic potential.</title>
        <authorList>
            <person name="Chen B."/>
            <person name="Zhang M."/>
            <person name="Lin D."/>
            <person name="Ye J."/>
            <person name="Tang K."/>
        </authorList>
    </citation>
    <scope>NUCLEOTIDE SEQUENCE</scope>
    <source>
        <strain evidence="8">TK19036</strain>
    </source>
</reference>
<keyword evidence="5" id="KW-0418">Kinase</keyword>
<dbReference type="GO" id="GO:0005524">
    <property type="term" value="F:ATP binding"/>
    <property type="evidence" value="ECO:0007669"/>
    <property type="project" value="UniProtKB-KW"/>
</dbReference>